<dbReference type="PROSITE" id="PS50883">
    <property type="entry name" value="EAL"/>
    <property type="match status" value="1"/>
</dbReference>
<dbReference type="Pfam" id="PF00563">
    <property type="entry name" value="EAL"/>
    <property type="match status" value="1"/>
</dbReference>
<comment type="caution">
    <text evidence="2">The sequence shown here is derived from an EMBL/GenBank/DDBJ whole genome shotgun (WGS) entry which is preliminary data.</text>
</comment>
<reference evidence="2 3" key="1">
    <citation type="submission" date="2019-07" db="EMBL/GenBank/DDBJ databases">
        <title>Whole genome shotgun sequence of Asaia bogorensis NBRC 16594.</title>
        <authorList>
            <person name="Hosoyama A."/>
            <person name="Uohara A."/>
            <person name="Ohji S."/>
            <person name="Ichikawa N."/>
        </authorList>
    </citation>
    <scope>NUCLEOTIDE SEQUENCE [LARGE SCALE GENOMIC DNA]</scope>
    <source>
        <strain evidence="2 3">NBRC 16594</strain>
    </source>
</reference>
<dbReference type="PANTHER" id="PTHR33121:SF15">
    <property type="entry name" value="BLUE LIGHT- AND TEMPERATURE-REGULATED ANTIREPRESSOR BLUF"/>
    <property type="match status" value="1"/>
</dbReference>
<dbReference type="InterPro" id="IPR050706">
    <property type="entry name" value="Cyclic-di-GMP_PDE-like"/>
</dbReference>
<dbReference type="RefSeq" id="WP_307723595.1">
    <property type="nucleotide sequence ID" value="NZ_AP014690.1"/>
</dbReference>
<organism evidence="2 3">
    <name type="scientific">Asaia bogorensis NBRC 16594</name>
    <dbReference type="NCBI Taxonomy" id="1231624"/>
    <lineage>
        <taxon>Bacteria</taxon>
        <taxon>Pseudomonadati</taxon>
        <taxon>Pseudomonadota</taxon>
        <taxon>Alphaproteobacteria</taxon>
        <taxon>Acetobacterales</taxon>
        <taxon>Acetobacteraceae</taxon>
        <taxon>Asaia</taxon>
    </lineage>
</organism>
<protein>
    <submittedName>
        <fullName evidence="2">Diguanylate phosphodiesterase</fullName>
    </submittedName>
</protein>
<evidence type="ECO:0000313" key="2">
    <source>
        <dbReference type="EMBL" id="GEL52750.1"/>
    </source>
</evidence>
<dbReference type="EMBL" id="BJVS01000002">
    <property type="protein sequence ID" value="GEL52750.1"/>
    <property type="molecule type" value="Genomic_DNA"/>
</dbReference>
<gene>
    <name evidence="2" type="ORF">ABO01nite_07570</name>
</gene>
<feature type="domain" description="EAL" evidence="1">
    <location>
        <begin position="10"/>
        <end position="254"/>
    </location>
</feature>
<dbReference type="Gene3D" id="3.20.20.450">
    <property type="entry name" value="EAL domain"/>
    <property type="match status" value="1"/>
</dbReference>
<dbReference type="GO" id="GO:0071111">
    <property type="term" value="F:cyclic-guanylate-specific phosphodiesterase activity"/>
    <property type="evidence" value="ECO:0007669"/>
    <property type="project" value="InterPro"/>
</dbReference>
<dbReference type="CDD" id="cd01948">
    <property type="entry name" value="EAL"/>
    <property type="match status" value="1"/>
</dbReference>
<dbReference type="SUPFAM" id="SSF141868">
    <property type="entry name" value="EAL domain-like"/>
    <property type="match status" value="1"/>
</dbReference>
<keyword evidence="3" id="KW-1185">Reference proteome</keyword>
<dbReference type="KEGG" id="abg:Asbog_00084"/>
<dbReference type="InterPro" id="IPR001633">
    <property type="entry name" value="EAL_dom"/>
</dbReference>
<dbReference type="InterPro" id="IPR035919">
    <property type="entry name" value="EAL_sf"/>
</dbReference>
<dbReference type="Proteomes" id="UP000321287">
    <property type="component" value="Unassembled WGS sequence"/>
</dbReference>
<evidence type="ECO:0000313" key="3">
    <source>
        <dbReference type="Proteomes" id="UP000321287"/>
    </source>
</evidence>
<dbReference type="AlphaFoldDB" id="A0AAN4U2M6"/>
<sequence length="254" mass="27938">MMASFWGGRKRKACVGCSDGTGFDVPITMAFQPIVDLSTRQIFAYEALVRGKNGASAHEILSRVTPENRYAFDQTCRVTAITLASELGLAEQGALLSINFLPNAVYDPTTCIGATLEAAERVNFPTDRILFEFCENETLDTEHLLHILQTYDRMGFKTAIDDFGAGYAGLSLLSRFQPDYVKLDMGLSRSIDTTPVKQVMMRHTIAMLEGLNVTPICEGVETPEEAKVLSDLGISLQQGYIYAKPALAELPMLH</sequence>
<dbReference type="PANTHER" id="PTHR33121">
    <property type="entry name" value="CYCLIC DI-GMP PHOSPHODIESTERASE PDEF"/>
    <property type="match status" value="1"/>
</dbReference>
<accession>A0AAN4U2M6</accession>
<proteinExistence type="predicted"/>
<dbReference type="GeneID" id="78225196"/>
<dbReference type="SMART" id="SM00052">
    <property type="entry name" value="EAL"/>
    <property type="match status" value="1"/>
</dbReference>
<evidence type="ECO:0000259" key="1">
    <source>
        <dbReference type="PROSITE" id="PS50883"/>
    </source>
</evidence>
<name>A0AAN4U2M6_9PROT</name>